<organism evidence="5 6">
    <name type="scientific">Apiospora marii</name>
    <dbReference type="NCBI Taxonomy" id="335849"/>
    <lineage>
        <taxon>Eukaryota</taxon>
        <taxon>Fungi</taxon>
        <taxon>Dikarya</taxon>
        <taxon>Ascomycota</taxon>
        <taxon>Pezizomycotina</taxon>
        <taxon>Sordariomycetes</taxon>
        <taxon>Xylariomycetidae</taxon>
        <taxon>Amphisphaeriales</taxon>
        <taxon>Apiosporaceae</taxon>
        <taxon>Apiospora</taxon>
    </lineage>
</organism>
<dbReference type="Pfam" id="PF01793">
    <property type="entry name" value="Glyco_transf_15"/>
    <property type="match status" value="1"/>
</dbReference>
<evidence type="ECO:0000313" key="5">
    <source>
        <dbReference type="EMBL" id="KAK7993134.1"/>
    </source>
</evidence>
<dbReference type="PANTHER" id="PTHR31121">
    <property type="entry name" value="ALPHA-1,2 MANNOSYLTRANSFERASE KTR1"/>
    <property type="match status" value="1"/>
</dbReference>
<comment type="similarity">
    <text evidence="1">Belongs to the glycosyltransferase 15 family.</text>
</comment>
<feature type="transmembrane region" description="Helical" evidence="4">
    <location>
        <begin position="596"/>
        <end position="612"/>
    </location>
</feature>
<keyword evidence="4" id="KW-0472">Membrane</keyword>
<dbReference type="EMBL" id="JAQQWI010000025">
    <property type="protein sequence ID" value="KAK7993134.1"/>
    <property type="molecule type" value="Genomic_DNA"/>
</dbReference>
<keyword evidence="4" id="KW-1133">Transmembrane helix</keyword>
<evidence type="ECO:0000256" key="3">
    <source>
        <dbReference type="ARBA" id="ARBA00022679"/>
    </source>
</evidence>
<sequence length="613" mass="70291">MPRSNDGHIPRSPSQGSLLNNNEFLLLGAKTYNDKATGVVLTGASSAPNVQGTLSPSRKGLVTIVGLLLMVLVLSFCIRDDPLLPGTTSPVFNLDDESTLFMQPIPELVDGYSHKHKQFDPLKWLNKYSHIDPTTLPTKMLLSLQATRPKAALISLVNNSDIVAMMHTVSQVEAQFNSKKLHRYDWVFFSNEDFTEEFKAAVLNVSSSRCFFERIPEHHWVVPHWIDDAKFSNARQFLEEGGAEKTWLESHHHKSRWNAGLFALESRLQDYEWYWRIEPGVQYTCDIKYDVFRFMHDNNMAYGFNLALLGDARSFPSLWDSTKAFQLSNPEMVHPEADMSWALHTPRDSRDIVRSASTPAGREIMTEAEEYNNCQFYSNFEIGSLMYFRGLEHQAYFEHLDHLGGFYYERFGDAPVHTLSVNMFLPKRRVWYFHDIGYPHALCPECPSPVEKLTYGPEQDPKKIRAAELNASLRRRRKELDGYRKHFEKEREAPSLYCGHTIGGLDHDNSQLVPYNAKQKKPFDTCIRLWLGGKWLFKKRGWSREKETALGGDGYGGYLVDALEANSLQRDEPILRIVKEGRSPTDQVESALSTRLYAWLFFVLMIIIVAVMA</sequence>
<evidence type="ECO:0000256" key="1">
    <source>
        <dbReference type="ARBA" id="ARBA00007677"/>
    </source>
</evidence>
<accession>A0ABR1QZR0</accession>
<evidence type="ECO:0000313" key="6">
    <source>
        <dbReference type="Proteomes" id="UP001396898"/>
    </source>
</evidence>
<comment type="caution">
    <text evidence="5">The sequence shown here is derived from an EMBL/GenBank/DDBJ whole genome shotgun (WGS) entry which is preliminary data.</text>
</comment>
<gene>
    <name evidence="5" type="ORF">PG991_016313</name>
</gene>
<keyword evidence="3" id="KW-0808">Transferase</keyword>
<evidence type="ECO:0000256" key="2">
    <source>
        <dbReference type="ARBA" id="ARBA00022676"/>
    </source>
</evidence>
<reference evidence="5 6" key="1">
    <citation type="submission" date="2023-01" db="EMBL/GenBank/DDBJ databases">
        <title>Analysis of 21 Apiospora genomes using comparative genomics revels a genus with tremendous synthesis potential of carbohydrate active enzymes and secondary metabolites.</title>
        <authorList>
            <person name="Sorensen T."/>
        </authorList>
    </citation>
    <scope>NUCLEOTIDE SEQUENCE [LARGE SCALE GENOMIC DNA]</scope>
    <source>
        <strain evidence="5 6">CBS 20057</strain>
    </source>
</reference>
<evidence type="ECO:0008006" key="7">
    <source>
        <dbReference type="Google" id="ProtNLM"/>
    </source>
</evidence>
<dbReference type="PANTHER" id="PTHR31121:SF7">
    <property type="entry name" value="MANNOSYLTRANSFERASE KTR4-RELATED"/>
    <property type="match status" value="1"/>
</dbReference>
<evidence type="ECO:0000256" key="4">
    <source>
        <dbReference type="SAM" id="Phobius"/>
    </source>
</evidence>
<name>A0ABR1QZR0_9PEZI</name>
<dbReference type="SUPFAM" id="SSF53448">
    <property type="entry name" value="Nucleotide-diphospho-sugar transferases"/>
    <property type="match status" value="1"/>
</dbReference>
<keyword evidence="6" id="KW-1185">Reference proteome</keyword>
<dbReference type="InterPro" id="IPR002685">
    <property type="entry name" value="Glyco_trans_15"/>
</dbReference>
<dbReference type="Proteomes" id="UP001396898">
    <property type="component" value="Unassembled WGS sequence"/>
</dbReference>
<dbReference type="InterPro" id="IPR029044">
    <property type="entry name" value="Nucleotide-diphossugar_trans"/>
</dbReference>
<dbReference type="Gene3D" id="3.90.550.10">
    <property type="entry name" value="Spore Coat Polysaccharide Biosynthesis Protein SpsA, Chain A"/>
    <property type="match status" value="1"/>
</dbReference>
<proteinExistence type="inferred from homology"/>
<keyword evidence="4" id="KW-0812">Transmembrane</keyword>
<keyword evidence="2" id="KW-0328">Glycosyltransferase</keyword>
<protein>
    <recommendedName>
        <fullName evidence="7">Glycosyltransferase family 15 protein</fullName>
    </recommendedName>
</protein>